<proteinExistence type="predicted"/>
<reference evidence="1" key="2">
    <citation type="submission" date="2025-09" db="UniProtKB">
        <authorList>
            <consortium name="Ensembl"/>
        </authorList>
    </citation>
    <scope>IDENTIFICATION</scope>
</reference>
<name>A0A8C7ZPQ7_9TELE</name>
<evidence type="ECO:0000313" key="1">
    <source>
        <dbReference type="Ensembl" id="ENSOSIP00000046732.1"/>
    </source>
</evidence>
<sequence>MIDAGSRPSSKVQNRILESRFCPYSNPKELEGIPLILDSCNIDSNNPCILHFQWGQTCSLNLGSSKRSCRSLCVSNVISFLLKLGAKYHEKNNQCVSRSEIRPLNGCVFLTDHDTGWFCIH</sequence>
<accession>A0A8C7ZPQ7</accession>
<evidence type="ECO:0000313" key="2">
    <source>
        <dbReference type="Proteomes" id="UP000694383"/>
    </source>
</evidence>
<dbReference type="Ensembl" id="ENSOSIT00000049111.1">
    <property type="protein sequence ID" value="ENSOSIP00000046732.1"/>
    <property type="gene ID" value="ENSOSIG00000022124.1"/>
</dbReference>
<organism evidence="1 2">
    <name type="scientific">Oryzias sinensis</name>
    <name type="common">Chinese medaka</name>
    <dbReference type="NCBI Taxonomy" id="183150"/>
    <lineage>
        <taxon>Eukaryota</taxon>
        <taxon>Metazoa</taxon>
        <taxon>Chordata</taxon>
        <taxon>Craniata</taxon>
        <taxon>Vertebrata</taxon>
        <taxon>Euteleostomi</taxon>
        <taxon>Actinopterygii</taxon>
        <taxon>Neopterygii</taxon>
        <taxon>Teleostei</taxon>
        <taxon>Neoteleostei</taxon>
        <taxon>Acanthomorphata</taxon>
        <taxon>Ovalentaria</taxon>
        <taxon>Atherinomorphae</taxon>
        <taxon>Beloniformes</taxon>
        <taxon>Adrianichthyidae</taxon>
        <taxon>Oryziinae</taxon>
        <taxon>Oryzias</taxon>
    </lineage>
</organism>
<keyword evidence="2" id="KW-1185">Reference proteome</keyword>
<dbReference type="AlphaFoldDB" id="A0A8C7ZPQ7"/>
<reference evidence="1" key="1">
    <citation type="submission" date="2025-08" db="UniProtKB">
        <authorList>
            <consortium name="Ensembl"/>
        </authorList>
    </citation>
    <scope>IDENTIFICATION</scope>
</reference>
<protein>
    <submittedName>
        <fullName evidence="1">Uncharacterized protein</fullName>
    </submittedName>
</protein>
<dbReference type="Proteomes" id="UP000694383">
    <property type="component" value="Unplaced"/>
</dbReference>